<evidence type="ECO:0000313" key="2">
    <source>
        <dbReference type="Proteomes" id="UP001281761"/>
    </source>
</evidence>
<organism evidence="1 2">
    <name type="scientific">Blattamonas nauphoetae</name>
    <dbReference type="NCBI Taxonomy" id="2049346"/>
    <lineage>
        <taxon>Eukaryota</taxon>
        <taxon>Metamonada</taxon>
        <taxon>Preaxostyla</taxon>
        <taxon>Oxymonadida</taxon>
        <taxon>Blattamonas</taxon>
    </lineage>
</organism>
<dbReference type="InterPro" id="IPR011050">
    <property type="entry name" value="Pectin_lyase_fold/virulence"/>
</dbReference>
<comment type="caution">
    <text evidence="1">The sequence shown here is derived from an EMBL/GenBank/DDBJ whole genome shotgun (WGS) entry which is preliminary data.</text>
</comment>
<name>A0ABQ9X4Y2_9EUKA</name>
<gene>
    <name evidence="1" type="ORF">BLNAU_18209</name>
</gene>
<accession>A0ABQ9X4Y2</accession>
<reference evidence="1 2" key="1">
    <citation type="journal article" date="2022" name="bioRxiv">
        <title>Genomics of Preaxostyla Flagellates Illuminates Evolutionary Transitions and the Path Towards Mitochondrial Loss.</title>
        <authorList>
            <person name="Novak L.V.F."/>
            <person name="Treitli S.C."/>
            <person name="Pyrih J."/>
            <person name="Halakuc P."/>
            <person name="Pipaliya S.V."/>
            <person name="Vacek V."/>
            <person name="Brzon O."/>
            <person name="Soukal P."/>
            <person name="Eme L."/>
            <person name="Dacks J.B."/>
            <person name="Karnkowska A."/>
            <person name="Elias M."/>
            <person name="Hampl V."/>
        </authorList>
    </citation>
    <scope>NUCLEOTIDE SEQUENCE [LARGE SCALE GENOMIC DNA]</scope>
    <source>
        <strain evidence="1">NAU3</strain>
        <tissue evidence="1">Gut</tissue>
    </source>
</reference>
<proteinExistence type="predicted"/>
<dbReference type="EMBL" id="JARBJD010000217">
    <property type="protein sequence ID" value="KAK2946832.1"/>
    <property type="molecule type" value="Genomic_DNA"/>
</dbReference>
<protein>
    <submittedName>
        <fullName evidence="1">Uncharacterized protein</fullName>
    </submittedName>
</protein>
<evidence type="ECO:0000313" key="1">
    <source>
        <dbReference type="EMBL" id="KAK2946832.1"/>
    </source>
</evidence>
<dbReference type="SUPFAM" id="SSF51126">
    <property type="entry name" value="Pectin lyase-like"/>
    <property type="match status" value="2"/>
</dbReference>
<dbReference type="Proteomes" id="UP001281761">
    <property type="component" value="Unassembled WGS sequence"/>
</dbReference>
<keyword evidence="2" id="KW-1185">Reference proteome</keyword>
<sequence length="1562" mass="171388">MISVVKSVIFSANWICGATTSILPASGNLELSVSVKSCDMHSTRIGSWNGLLVDQQKPATPNSDKVRIETLLSDCRLENVTGAPTNRYADGGSKLWSQRLLSNSILNSYSVLSGTVIRDFNDGGDLLCANTTFTSSSTSTVHPITRRSIELTLLQPYLRPNLRRHKSKDGIYEWHDTAFSSGRIFDFYDFNPYEQFHEKGVNFFFSTTDDSIHFTRCSFSNIDGTDSSDEYRHSDGTVILIRCHSSLSVDECQFLNCFSEPFAGAIECNVESSIAPITITSSSFDTCSSDSTHSSTIFHYSLGSLSIHSSNFTSFTHRQHRDLLSSSELFMSNCVFHFDGLNYSQALSLLGRYSLVSQTLFESDPPAEADVDKSYMMCVQFNASPGMFVTSDGDDSSADCSFANPCRSLSHIHSLNSLAQTIVFLGPGDYPHTQMTDKRLSIRGWCPTVAGKLPTRQDASISLSVDAAASVTLTNLALSPRSPSSTILDTNGSYLTVRSSSFTNLAIQASLIVSSNEGGVDLCDTKFINITTTACLVSVTSGGRTYLQNCAFVDIHRTTGTGPAVLFSDSTNDLSFDESMFVRCCSDYGVVGALHVIITDTEFSSRFDMICISNRGKPGAPSDILIEGLDEEKCRKALEYSQHFSNGIHFGWKSGEDSGTGILMMNEQPDIFLTTCPSLLWTKAEENTYLHPSSFQISEFVLRCKEEETIKVTVEDPLNVVFSQKPFALPHLKLVLYYQSPSTESAVCCVVKQDPTEQGVFVAVTDDALLNIDGFSFLVDSDNTEPMFTVDPLSNLTISHSIVSGDSGSIHRPFLQTSGISRFFSTHFTKLSFSDHSCIECLRGAFEFSGNSLPDYRTSVSHLSTTGNGAFLSAVLTKSHLYFSNTDFFNCSANNGGALHIETEAPVTLFDVSFVACNAEENGGATVFINKHGTIDATFTVFCTNCTAKKGGGLFISLQQYTSFRIERAPTKNYFSTYYFDHEFENCRATEAGGGVYIEGESRVDLIRIDSVGFNNWNSPGRGTDIFYASGITLDQDDPDDQIENIKGSARSASLKPSDNLPPFNVYFESDPTRSFFFNPIEISLAFLGTDIYSPIYQEQANFISDVVRYIHTKDETGQNVPVEITFENNLHVWERGVCVDPHLKFTRKPGYQMYHIATNPFSNYPVDDRVILEIQEDAVIEVVEIEIHISIPIQFMLVAHRSGEGVVNGCEFEFSSSIETNLALFEVVDGTLRLTDTRICGEVVEPTFFDSPLILISPSATPATPTLHLNRVTFSHLHLTNNPHALMEFHQTATVSVTGLDFNSCNKTASEESARIFVSGPDLEAVDANQWEGFEFLTTSNDSLFLASDTSSPQSSVWKRFPLRVLLLPFFGATIPTSTGGKDVAGCGEVGFNCRRLIQAGKNLRGSSACKIVIWDSSILNGVLDSTQMNTEVTALGSECGIVVEQVGSFLNSPDGGVTPLLTLTRLVLALPSSLDQPSLISSSSGEVKIVSCSFRSDNSITFKLICATAGTVRLEGVDIRNNIFSTIPITLSGLNTATFTRIQRFFLRWTINTSAETREF</sequence>